<dbReference type="InterPro" id="IPR007452">
    <property type="entry name" value="TamB_C"/>
</dbReference>
<feature type="region of interest" description="Disordered" evidence="5">
    <location>
        <begin position="1509"/>
        <end position="1537"/>
    </location>
</feature>
<dbReference type="PANTHER" id="PTHR34457:SF3">
    <property type="entry name" value="PROTEIN TIC236, CHLOROPLASTIC"/>
    <property type="match status" value="1"/>
</dbReference>
<gene>
    <name evidence="8" type="ORF">NWP17_04755</name>
</gene>
<keyword evidence="9" id="KW-1185">Reference proteome</keyword>
<comment type="subcellular location">
    <subcellularLocation>
        <location evidence="1">Membrane</location>
        <topology evidence="1">Single-pass membrane protein</topology>
    </subcellularLocation>
</comment>
<evidence type="ECO:0000259" key="7">
    <source>
        <dbReference type="Pfam" id="PF04357"/>
    </source>
</evidence>
<proteinExistence type="predicted"/>
<evidence type="ECO:0000256" key="1">
    <source>
        <dbReference type="ARBA" id="ARBA00004167"/>
    </source>
</evidence>
<dbReference type="Proteomes" id="UP001159387">
    <property type="component" value="Unassembled WGS sequence"/>
</dbReference>
<evidence type="ECO:0000256" key="2">
    <source>
        <dbReference type="ARBA" id="ARBA00022692"/>
    </source>
</evidence>
<keyword evidence="3 6" id="KW-1133">Transmembrane helix</keyword>
<organism evidence="8 9">
    <name type="scientific">Chrysosporum bergii ANA360D</name>
    <dbReference type="NCBI Taxonomy" id="617107"/>
    <lineage>
        <taxon>Bacteria</taxon>
        <taxon>Bacillati</taxon>
        <taxon>Cyanobacteriota</taxon>
        <taxon>Cyanophyceae</taxon>
        <taxon>Nostocales</taxon>
        <taxon>Nodulariaceae</taxon>
        <taxon>Chrysosporum</taxon>
    </lineage>
</organism>
<evidence type="ECO:0000313" key="8">
    <source>
        <dbReference type="EMBL" id="MDH6059752.1"/>
    </source>
</evidence>
<accession>A0AA43GQH8</accession>
<keyword evidence="4 6" id="KW-0472">Membrane</keyword>
<dbReference type="PANTHER" id="PTHR34457">
    <property type="entry name" value="EMBRYO DEFECTIVE 2410"/>
    <property type="match status" value="1"/>
</dbReference>
<evidence type="ECO:0000256" key="4">
    <source>
        <dbReference type="ARBA" id="ARBA00023136"/>
    </source>
</evidence>
<dbReference type="EMBL" id="JANQDH010000032">
    <property type="protein sequence ID" value="MDH6059752.1"/>
    <property type="molecule type" value="Genomic_DNA"/>
</dbReference>
<reference evidence="8 9" key="1">
    <citation type="journal article" date="2023" name="J. Phycol.">
        <title>Chrysosporum ovalisporum is synonymous with the true-branching cyanobacterium Umezakia natans (Nostocales/Aphanizomenonaceae).</title>
        <authorList>
            <person name="McGregor G.B."/>
            <person name="Sendall B.C."/>
            <person name="Niiyama Y."/>
            <person name="Tuji A."/>
            <person name="Willis A."/>
        </authorList>
    </citation>
    <scope>NUCLEOTIDE SEQUENCE [LARGE SCALE GENOMIC DNA]</scope>
    <source>
        <strain evidence="8 9">ANA360D</strain>
    </source>
</reference>
<dbReference type="GO" id="GO:0005886">
    <property type="term" value="C:plasma membrane"/>
    <property type="evidence" value="ECO:0007669"/>
    <property type="project" value="InterPro"/>
</dbReference>
<comment type="caution">
    <text evidence="8">The sequence shown here is derived from an EMBL/GenBank/DDBJ whole genome shotgun (WGS) entry which is preliminary data.</text>
</comment>
<dbReference type="RefSeq" id="WP_280653761.1">
    <property type="nucleotide sequence ID" value="NZ_JANQDH010000032.1"/>
</dbReference>
<feature type="domain" description="Translocation and assembly module TamB C-terminal" evidence="7">
    <location>
        <begin position="1427"/>
        <end position="1815"/>
    </location>
</feature>
<dbReference type="InterPro" id="IPR053022">
    <property type="entry name" value="Chloroplast_translocon_comp"/>
</dbReference>
<evidence type="ECO:0000256" key="5">
    <source>
        <dbReference type="SAM" id="MobiDB-lite"/>
    </source>
</evidence>
<feature type="transmembrane region" description="Helical" evidence="6">
    <location>
        <begin position="21"/>
        <end position="49"/>
    </location>
</feature>
<evidence type="ECO:0000313" key="9">
    <source>
        <dbReference type="Proteomes" id="UP001159387"/>
    </source>
</evidence>
<keyword evidence="2 6" id="KW-0812">Transmembrane</keyword>
<protein>
    <submittedName>
        <fullName evidence="8">Translocation/assembly module TamB domain-containing protein</fullName>
    </submittedName>
</protein>
<evidence type="ECO:0000256" key="3">
    <source>
        <dbReference type="ARBA" id="ARBA00022989"/>
    </source>
</evidence>
<dbReference type="GO" id="GO:0009306">
    <property type="term" value="P:protein secretion"/>
    <property type="evidence" value="ECO:0007669"/>
    <property type="project" value="InterPro"/>
</dbReference>
<sequence>MSKSSHQDQDHHFHADHRKGFWLLLLSRGGITLGGLLLVGMVGGIWRLWNFAQTELTPLAANSITNTLNRPVKLGKVTGFSLTGVEFADSSIPATPTDPDQVKVDAVQVSFDPLELIFQRQLQLDVTLVNPDIYIEQDTQGRWISTKIAPPAKQELISVNLDKLRFRNAKLALIPQDSTNKVGFSQINGTAQLLKQNQLIKFKVRGGADSGGNVAIQGDVVPQTLTAKLQLRSQDLLAAQITRLIKLPFNLQAGKVSGDLQIQLTPEKPPLLFGATDLQGVKLQVPQIPEAFINTQGRLRFEGKEIQLDNIATNYGEIPLVVTGIINTSTGYKLAGRVHAVSVANAQATLNITAPVPIKGQLQANLQMQGAITKPVLSGSVATIKTAQIDKIDFNHISSKFEFVPRDHLVTLRDIQGRAVVGGEITGVGLVKLGKVPQLNFNFAAKKIAGDAIAKLYKKVPPIEIGTVSATAQLTGAANDVQTVVQWQAPAATYPGTGETVIAPDRSLTFRNVVLNVGGGMVRGSGSFAQGRWRAVAQAASVGLTPFVDQGQLANISLAGAELNGGITLEGKAEPFQVATIDTEEAEINIGGGTVAVSNIELQKNNFSAHLVANNVRLGRILTASPWALDGSLGGRLQIAGNRENFTLNTLSGTGDAQLKLAGGIVTATQINLANGMYQAQLQTNNLPVQELVAVPPQFQGGLTGKLNVAGSLQSFSPETIQASGEGQLNVAGGMMRAAQIKLARGRYQAVVNASGLALNRFHEKLRGDLTGFLQVAGIWGSGKLADVRAAGQVQLSQGIPGMERPVTAAVTWTGAKLAIERARAEGLNLSGDILINAAQGSLPKITQLNLDVQAKNYNLQQLPIQLPNQLTVAGSADFQGKITGNLPVPNVAGKMDLRELVVENVAFEPLLKGKITSAAGQGLNLDVKGNSDIIALNLDAQNRPQWFTIKHQQALATGETQGNDLAIKVANFPLQILNLTPPPDVRLGASSVGGLLSGSLQVNLQTSAAQGNLAIASPQIGRISGDNLAAQFRYRDGKAMVISSELVKGQSRYTFAGNVGQTPQGPEVQGKININQGQIQDVLTAGRIFELQDFQQGVTESDYGTAKDLTTTSPGLPEQPLLTQLKRFNEINTLVKEQEKQRRESNPIPDLADLQGTFNGEIALDTATAKGLSVQFNLKGENFTWGKETETQRFSNANNIVAEGKLENGVLQLRPLRIELENSLLAFVGNLGGDDQSGQLQVKNFPLELLNNFVNLPVGISGNLNGTAAIAGSIANPQSKGELVVKEGKLNQQIVESALASFSYADGRLNFGSTVSIVETQPVNITGSIPYQLPFAAVAPNSDEINLDIKVKNEGLAILNFLTDQAAFEKGEGVVDIEVRGTSKKPVVNGIATVNNATFTAQALPEKISGVTGKVLFNFDRILVENLQGQFSQGNVVASGEIPIFNNRREKSDNPLTVEIDQLVLNLKDLYQGGANGNLRITGSALKPQIGGHVNLFDGQVLLANGANSPAPGNSSNDLSSMLRDARGKNNNKDNSVSGESLAIFNNLDIQLGKNVEINNPPILSFLATGNLTVNGSFAQPIPDGTITLERGGVNLFTTRFKLARGYNNKATFRPSQPRDPELDVRLVAKVLDVVQSSDFSRANTFGLAALENVQVQANVQGFASQLNESVELTSSPARSETEIVALLGGGFVDGQKRGDSTLGLINIAGSAVLSNFQSAFNELGTALGLSELRIFPTIISNNPEGARSNSTLELAAEAGMDVSPKVSISSIKILTANDPFQWGVNYRINDEIRLRASTNLENDSRVTVEFQRRL</sequence>
<dbReference type="Pfam" id="PF04357">
    <property type="entry name" value="TamB"/>
    <property type="match status" value="1"/>
</dbReference>
<evidence type="ECO:0000256" key="6">
    <source>
        <dbReference type="SAM" id="Phobius"/>
    </source>
</evidence>
<name>A0AA43GQH8_9CYAN</name>
<feature type="compositionally biased region" description="Polar residues" evidence="5">
    <location>
        <begin position="1509"/>
        <end position="1521"/>
    </location>
</feature>